<dbReference type="EMBL" id="JANVFO010000088">
    <property type="protein sequence ID" value="KAJ3714877.1"/>
    <property type="molecule type" value="Genomic_DNA"/>
</dbReference>
<feature type="compositionally biased region" description="Polar residues" evidence="1">
    <location>
        <begin position="380"/>
        <end position="392"/>
    </location>
</feature>
<reference evidence="2" key="2">
    <citation type="journal article" date="2023" name="Proc. Natl. Acad. Sci. U.S.A.">
        <title>A global phylogenomic analysis of the shiitake genus Lentinula.</title>
        <authorList>
            <person name="Sierra-Patev S."/>
            <person name="Min B."/>
            <person name="Naranjo-Ortiz M."/>
            <person name="Looney B."/>
            <person name="Konkel Z."/>
            <person name="Slot J.C."/>
            <person name="Sakamoto Y."/>
            <person name="Steenwyk J.L."/>
            <person name="Rokas A."/>
            <person name="Carro J."/>
            <person name="Camarero S."/>
            <person name="Ferreira P."/>
            <person name="Molpeceres G."/>
            <person name="Ruiz-Duenas F.J."/>
            <person name="Serrano A."/>
            <person name="Henrissat B."/>
            <person name="Drula E."/>
            <person name="Hughes K.W."/>
            <person name="Mata J.L."/>
            <person name="Ishikawa N.K."/>
            <person name="Vargas-Isla R."/>
            <person name="Ushijima S."/>
            <person name="Smith C.A."/>
            <person name="Donoghue J."/>
            <person name="Ahrendt S."/>
            <person name="Andreopoulos W."/>
            <person name="He G."/>
            <person name="LaButti K."/>
            <person name="Lipzen A."/>
            <person name="Ng V."/>
            <person name="Riley R."/>
            <person name="Sandor L."/>
            <person name="Barry K."/>
            <person name="Martinez A.T."/>
            <person name="Xiao Y."/>
            <person name="Gibbons J.G."/>
            <person name="Terashima K."/>
            <person name="Grigoriev I.V."/>
            <person name="Hibbett D."/>
        </authorList>
    </citation>
    <scope>NUCLEOTIDE SEQUENCE</scope>
    <source>
        <strain evidence="2">ET3784</strain>
    </source>
</reference>
<feature type="compositionally biased region" description="Low complexity" evidence="1">
    <location>
        <begin position="422"/>
        <end position="497"/>
    </location>
</feature>
<feature type="compositionally biased region" description="Pro residues" evidence="1">
    <location>
        <begin position="159"/>
        <end position="168"/>
    </location>
</feature>
<feature type="region of interest" description="Disordered" evidence="1">
    <location>
        <begin position="106"/>
        <end position="182"/>
    </location>
</feature>
<name>A0AA38J2V8_9AGAR</name>
<evidence type="ECO:0000256" key="1">
    <source>
        <dbReference type="SAM" id="MobiDB-lite"/>
    </source>
</evidence>
<sequence>MATLAARLNELAAANEKGLLNDDEYRILRQDVFERYAELGRSERSNRGTILVEPSNTNESTTTNSVQPRLKKLTRRPSEFRINAFASTSSEKDKKSNNNAISSFIRRAKSPLRSSPSLLGPNNTSPSTSRKSSHEPTISRSSSRKNLNSVPDPHLLSPPTSPTRPVPNHPKRPQGSSSSIKSSAKVIPLPAMLNHDIFEDGGLYTSADIRHAIADLDEDAKRLIRAFDELEDSAVKRAKTIAQSAGRVTAIPPSSSSSNSLTPPTIQHRSRSDSATTASGGGMQFTATSGNAASKPVHTRARSRSTTSIQPKDVPHKSHPILTLHTTSSQTPTLQRKGSVSSLASSLFSLKSKASMPSLPSLPSIPSISTMPSIPRSRSGSVASPTPSSHNPSDSFSNTFSSVSGYSISSSGKSINRRPSMSTEASSSGHGRSSTSTGASSIHTTTSTSSTGRTSISSGHGHGHTTTALTPSTTTLSRAASTASISRSNPKSSSSTSVHFRGDSTDSGRLKPSGYSSLDEVDELDEIRQIQQRRRDVIGRYDARREYLKARLRGAELHERVVKGR</sequence>
<proteinExistence type="predicted"/>
<gene>
    <name evidence="2" type="ORF">DFJ43DRAFT_856146</name>
</gene>
<feature type="compositionally biased region" description="Low complexity" evidence="1">
    <location>
        <begin position="111"/>
        <end position="121"/>
    </location>
</feature>
<evidence type="ECO:0000313" key="3">
    <source>
        <dbReference type="Proteomes" id="UP001176059"/>
    </source>
</evidence>
<feature type="compositionally biased region" description="Low complexity" evidence="1">
    <location>
        <begin position="353"/>
        <end position="379"/>
    </location>
</feature>
<reference evidence="2" key="1">
    <citation type="submission" date="2022-08" db="EMBL/GenBank/DDBJ databases">
        <authorList>
            <consortium name="DOE Joint Genome Institute"/>
            <person name="Min B."/>
            <person name="Sierra-Patev S."/>
            <person name="Naranjo-Ortiz M."/>
            <person name="Looney B."/>
            <person name="Konkel Z."/>
            <person name="Slot J.C."/>
            <person name="Sakamoto Y."/>
            <person name="Steenwyk J.L."/>
            <person name="Rokas A."/>
            <person name="Carro J."/>
            <person name="Camarero S."/>
            <person name="Ferreira P."/>
            <person name="Molpeceres G."/>
            <person name="Ruiz-duenas F.J."/>
            <person name="Serrano A."/>
            <person name="Henrissat B."/>
            <person name="Drula E."/>
            <person name="Hughes K.W."/>
            <person name="Mata J.L."/>
            <person name="Ishikawa N.K."/>
            <person name="Vargas-Isla R."/>
            <person name="Ushijima S."/>
            <person name="Smith C.A."/>
            <person name="Ahrendt S."/>
            <person name="Andreopoulos W."/>
            <person name="He G."/>
            <person name="LaButti K."/>
            <person name="Lipzen A."/>
            <person name="Ng V."/>
            <person name="Riley R."/>
            <person name="Sandor L."/>
            <person name="Barry K."/>
            <person name="Martinez A.T."/>
            <person name="Xiao Y."/>
            <person name="Gibbons J.G."/>
            <person name="Terashima K."/>
            <person name="Hibbett D.S."/>
            <person name="Grigoriev I.V."/>
        </authorList>
    </citation>
    <scope>NUCLEOTIDE SEQUENCE</scope>
    <source>
        <strain evidence="2">ET3784</strain>
    </source>
</reference>
<comment type="caution">
    <text evidence="2">The sequence shown here is derived from an EMBL/GenBank/DDBJ whole genome shotgun (WGS) entry which is preliminary data.</text>
</comment>
<feature type="compositionally biased region" description="Low complexity" evidence="1">
    <location>
        <begin position="252"/>
        <end position="264"/>
    </location>
</feature>
<dbReference type="Proteomes" id="UP001176059">
    <property type="component" value="Unassembled WGS sequence"/>
</dbReference>
<feature type="region of interest" description="Disordered" evidence="1">
    <location>
        <begin position="353"/>
        <end position="518"/>
    </location>
</feature>
<evidence type="ECO:0000313" key="2">
    <source>
        <dbReference type="EMBL" id="KAJ3714877.1"/>
    </source>
</evidence>
<organism evidence="2 3">
    <name type="scientific">Lentinula guzmanii</name>
    <dbReference type="NCBI Taxonomy" id="2804957"/>
    <lineage>
        <taxon>Eukaryota</taxon>
        <taxon>Fungi</taxon>
        <taxon>Dikarya</taxon>
        <taxon>Basidiomycota</taxon>
        <taxon>Agaricomycotina</taxon>
        <taxon>Agaricomycetes</taxon>
        <taxon>Agaricomycetidae</taxon>
        <taxon>Agaricales</taxon>
        <taxon>Marasmiineae</taxon>
        <taxon>Omphalotaceae</taxon>
        <taxon>Lentinula</taxon>
    </lineage>
</organism>
<feature type="compositionally biased region" description="Low complexity" evidence="1">
    <location>
        <begin position="55"/>
        <end position="65"/>
    </location>
</feature>
<feature type="compositionally biased region" description="Basic and acidic residues" evidence="1">
    <location>
        <begin position="500"/>
        <end position="509"/>
    </location>
</feature>
<feature type="region of interest" description="Disordered" evidence="1">
    <location>
        <begin position="246"/>
        <end position="338"/>
    </location>
</feature>
<feature type="region of interest" description="Disordered" evidence="1">
    <location>
        <begin position="47"/>
        <end position="77"/>
    </location>
</feature>
<protein>
    <submittedName>
        <fullName evidence="2">Uncharacterized protein</fullName>
    </submittedName>
</protein>
<feature type="compositionally biased region" description="Low complexity" evidence="1">
    <location>
        <begin position="393"/>
        <end position="414"/>
    </location>
</feature>
<feature type="compositionally biased region" description="Polar residues" evidence="1">
    <location>
        <begin position="122"/>
        <end position="149"/>
    </location>
</feature>
<accession>A0AA38J2V8</accession>
<dbReference type="AlphaFoldDB" id="A0AA38J2V8"/>
<keyword evidence="3" id="KW-1185">Reference proteome</keyword>
<feature type="compositionally biased region" description="Polar residues" evidence="1">
    <location>
        <begin position="324"/>
        <end position="338"/>
    </location>
</feature>